<proteinExistence type="predicted"/>
<dbReference type="EMBL" id="DS268113">
    <property type="protein sequence ID" value="KMM72031.1"/>
    <property type="molecule type" value="Genomic_DNA"/>
</dbReference>
<dbReference type="AlphaFoldDB" id="A0A0J6FFU8"/>
<organism evidence="2 3">
    <name type="scientific">Coccidioides posadasii RMSCC 3488</name>
    <dbReference type="NCBI Taxonomy" id="454284"/>
    <lineage>
        <taxon>Eukaryota</taxon>
        <taxon>Fungi</taxon>
        <taxon>Dikarya</taxon>
        <taxon>Ascomycota</taxon>
        <taxon>Pezizomycotina</taxon>
        <taxon>Eurotiomycetes</taxon>
        <taxon>Eurotiomycetidae</taxon>
        <taxon>Onygenales</taxon>
        <taxon>Onygenaceae</taxon>
        <taxon>Coccidioides</taxon>
    </lineage>
</organism>
<feature type="compositionally biased region" description="Polar residues" evidence="1">
    <location>
        <begin position="25"/>
        <end position="37"/>
    </location>
</feature>
<protein>
    <submittedName>
        <fullName evidence="2">Uncharacterized protein</fullName>
    </submittedName>
</protein>
<reference evidence="3" key="2">
    <citation type="journal article" date="2009" name="Genome Res.">
        <title>Comparative genomic analyses of the human fungal pathogens Coccidioides and their relatives.</title>
        <authorList>
            <person name="Sharpton T.J."/>
            <person name="Stajich J.E."/>
            <person name="Rounsley S.D."/>
            <person name="Gardner M.J."/>
            <person name="Wortman J.R."/>
            <person name="Jordar V.S."/>
            <person name="Maiti R."/>
            <person name="Kodira C.D."/>
            <person name="Neafsey D.E."/>
            <person name="Zeng Q."/>
            <person name="Hung C.-Y."/>
            <person name="McMahan C."/>
            <person name="Muszewska A."/>
            <person name="Grynberg M."/>
            <person name="Mandel M.A."/>
            <person name="Kellner E.M."/>
            <person name="Barker B.M."/>
            <person name="Galgiani J.N."/>
            <person name="Orbach M.J."/>
            <person name="Kirkland T.N."/>
            <person name="Cole G.T."/>
            <person name="Henn M.R."/>
            <person name="Birren B.W."/>
            <person name="Taylor J.W."/>
        </authorList>
    </citation>
    <scope>NUCLEOTIDE SEQUENCE [LARGE SCALE GENOMIC DNA]</scope>
    <source>
        <strain evidence="3">RMSCC 3488</strain>
    </source>
</reference>
<dbReference type="VEuPathDB" id="FungiDB:CPAG_08330"/>
<reference evidence="2 3" key="1">
    <citation type="submission" date="2007-06" db="EMBL/GenBank/DDBJ databases">
        <title>The Genome Sequence of Coccidioides posadasii RMSCC_3488.</title>
        <authorList>
            <consortium name="Coccidioides Genome Resources Consortium"/>
            <consortium name="The Broad Institute Genome Sequencing Platform"/>
            <person name="Henn M.R."/>
            <person name="Sykes S."/>
            <person name="Young S."/>
            <person name="Jaffe D."/>
            <person name="Berlin A."/>
            <person name="Alvarez P."/>
            <person name="Butler J."/>
            <person name="Gnerre S."/>
            <person name="Grabherr M."/>
            <person name="Mauceli E."/>
            <person name="Brockman W."/>
            <person name="Kodira C."/>
            <person name="Alvarado L."/>
            <person name="Zeng Q."/>
            <person name="Crawford M."/>
            <person name="Antoine C."/>
            <person name="Devon K."/>
            <person name="Galgiani J."/>
            <person name="Orsborn K."/>
            <person name="Lewis M.L."/>
            <person name="Nusbaum C."/>
            <person name="Galagan J."/>
            <person name="Birren B."/>
        </authorList>
    </citation>
    <scope>NUCLEOTIDE SEQUENCE [LARGE SCALE GENOMIC DNA]</scope>
    <source>
        <strain evidence="2 3">RMSCC 3488</strain>
    </source>
</reference>
<feature type="region of interest" description="Disordered" evidence="1">
    <location>
        <begin position="25"/>
        <end position="59"/>
    </location>
</feature>
<sequence length="121" mass="13928">MGTRQRLAYPLERFSLADHRPLQVSSFSPEQQLSTAKEYQRPRSIERNGHPQRRCGEWKGRHSFSDGQYRWPKKLSYISFALQLPKMAGVMDGFAREMAPGRFSSTAASSHTDSFRVQFTS</sequence>
<evidence type="ECO:0000256" key="1">
    <source>
        <dbReference type="SAM" id="MobiDB-lite"/>
    </source>
</evidence>
<feature type="compositionally biased region" description="Basic and acidic residues" evidence="1">
    <location>
        <begin position="38"/>
        <end position="59"/>
    </location>
</feature>
<gene>
    <name evidence="2" type="ORF">CPAG_08330</name>
</gene>
<evidence type="ECO:0000313" key="3">
    <source>
        <dbReference type="Proteomes" id="UP000054567"/>
    </source>
</evidence>
<accession>A0A0J6FFU8</accession>
<name>A0A0J6FFU8_COCPO</name>
<reference evidence="3" key="3">
    <citation type="journal article" date="2010" name="Genome Res.">
        <title>Population genomic sequencing of Coccidioides fungi reveals recent hybridization and transposon control.</title>
        <authorList>
            <person name="Neafsey D.E."/>
            <person name="Barker B.M."/>
            <person name="Sharpton T.J."/>
            <person name="Stajich J.E."/>
            <person name="Park D.J."/>
            <person name="Whiston E."/>
            <person name="Hung C.-Y."/>
            <person name="McMahan C."/>
            <person name="White J."/>
            <person name="Sykes S."/>
            <person name="Heiman D."/>
            <person name="Young S."/>
            <person name="Zeng Q."/>
            <person name="Abouelleil A."/>
            <person name="Aftuck L."/>
            <person name="Bessette D."/>
            <person name="Brown A."/>
            <person name="FitzGerald M."/>
            <person name="Lui A."/>
            <person name="Macdonald J.P."/>
            <person name="Priest M."/>
            <person name="Orbach M.J."/>
            <person name="Galgiani J.N."/>
            <person name="Kirkland T.N."/>
            <person name="Cole G.T."/>
            <person name="Birren B.W."/>
            <person name="Henn M.R."/>
            <person name="Taylor J.W."/>
            <person name="Rounsley S.D."/>
        </authorList>
    </citation>
    <scope>NUCLEOTIDE SEQUENCE [LARGE SCALE GENOMIC DNA]</scope>
    <source>
        <strain evidence="3">RMSCC 3488</strain>
    </source>
</reference>
<evidence type="ECO:0000313" key="2">
    <source>
        <dbReference type="EMBL" id="KMM72031.1"/>
    </source>
</evidence>
<dbReference type="Proteomes" id="UP000054567">
    <property type="component" value="Unassembled WGS sequence"/>
</dbReference>